<evidence type="ECO:0000256" key="6">
    <source>
        <dbReference type="ARBA" id="ARBA00007389"/>
    </source>
</evidence>
<evidence type="ECO:0000313" key="12">
    <source>
        <dbReference type="Proteomes" id="UP000003438"/>
    </source>
</evidence>
<keyword evidence="10" id="KW-0456">Lyase</keyword>
<reference evidence="11" key="1">
    <citation type="submission" date="2009-12" db="EMBL/GenBank/DDBJ databases">
        <authorList>
            <person name="Weinstock G."/>
            <person name="Sodergren E."/>
            <person name="Clifton S."/>
            <person name="Fulton L."/>
            <person name="Fulton B."/>
            <person name="Courtney L."/>
            <person name="Fronick C."/>
            <person name="Harrison M."/>
            <person name="Strong C."/>
            <person name="Farmer C."/>
            <person name="Delahaunty K."/>
            <person name="Markovic C."/>
            <person name="Hall O."/>
            <person name="Minx P."/>
            <person name="Tomlinson C."/>
            <person name="Mitreva M."/>
            <person name="Nelson J."/>
            <person name="Hou S."/>
            <person name="Wollam A."/>
            <person name="Pepin K.H."/>
            <person name="Johnson M."/>
            <person name="Bhonagiri V."/>
            <person name="Nash W.E."/>
            <person name="Warren W."/>
            <person name="Chinwalla A."/>
            <person name="Mardis E.R."/>
            <person name="Wilson R.K."/>
        </authorList>
    </citation>
    <scope>NUCLEOTIDE SEQUENCE [LARGE SCALE GENOMIC DNA]</scope>
    <source>
        <strain evidence="11">DSM 15176</strain>
    </source>
</reference>
<dbReference type="GO" id="GO:0030145">
    <property type="term" value="F:manganese ion binding"/>
    <property type="evidence" value="ECO:0007669"/>
    <property type="project" value="TreeGrafter"/>
</dbReference>
<dbReference type="InterPro" id="IPR036237">
    <property type="entry name" value="Xyl_isomerase-like_sf"/>
</dbReference>
<dbReference type="STRING" id="411471.SUBVAR_04098"/>
<comment type="caution">
    <text evidence="11">The sequence shown here is derived from an EMBL/GenBank/DDBJ whole genome shotgun (WGS) entry which is preliminary data.</text>
</comment>
<dbReference type="UniPathway" id="UPA00246"/>
<dbReference type="Gene3D" id="3.20.20.150">
    <property type="entry name" value="Divalent-metal-dependent TIM barrel enzymes"/>
    <property type="match status" value="1"/>
</dbReference>
<evidence type="ECO:0000313" key="11">
    <source>
        <dbReference type="EMBL" id="EFB77518.1"/>
    </source>
</evidence>
<dbReference type="EMBL" id="ACBY02000010">
    <property type="protein sequence ID" value="EFB77518.1"/>
    <property type="molecule type" value="Genomic_DNA"/>
</dbReference>
<dbReference type="AlphaFoldDB" id="D1PID3"/>
<proteinExistence type="inferred from homology"/>
<comment type="catalytic activity">
    <reaction evidence="1">
        <text>D-mannonate = 2-dehydro-3-deoxy-D-gluconate + H2O</text>
        <dbReference type="Rhea" id="RHEA:20097"/>
        <dbReference type="ChEBI" id="CHEBI:15377"/>
        <dbReference type="ChEBI" id="CHEBI:17767"/>
        <dbReference type="ChEBI" id="CHEBI:57990"/>
        <dbReference type="EC" id="4.2.1.8"/>
    </reaction>
</comment>
<keyword evidence="8" id="KW-0408">Iron</keyword>
<dbReference type="OrthoDB" id="9780250at2"/>
<organism evidence="11 12">
    <name type="scientific">Subdoligranulum variabile DSM 15176</name>
    <dbReference type="NCBI Taxonomy" id="411471"/>
    <lineage>
        <taxon>Bacteria</taxon>
        <taxon>Bacillati</taxon>
        <taxon>Bacillota</taxon>
        <taxon>Clostridia</taxon>
        <taxon>Eubacteriales</taxon>
        <taxon>Oscillospiraceae</taxon>
        <taxon>Subdoligranulum</taxon>
    </lineage>
</organism>
<name>D1PID3_9FIRM</name>
<protein>
    <recommendedName>
        <fullName evidence="7">mannonate dehydratase</fullName>
        <ecNumber evidence="7">4.2.1.8</ecNumber>
    </recommendedName>
</protein>
<comment type="pathway">
    <text evidence="5">Carbohydrate metabolism; pentose and glucuronate interconversion.</text>
</comment>
<evidence type="ECO:0000256" key="10">
    <source>
        <dbReference type="ARBA" id="ARBA00023239"/>
    </source>
</evidence>
<evidence type="ECO:0000256" key="7">
    <source>
        <dbReference type="ARBA" id="ARBA00012927"/>
    </source>
</evidence>
<evidence type="ECO:0000256" key="3">
    <source>
        <dbReference type="ARBA" id="ARBA00001954"/>
    </source>
</evidence>
<evidence type="ECO:0000256" key="9">
    <source>
        <dbReference type="ARBA" id="ARBA00023211"/>
    </source>
</evidence>
<dbReference type="eggNOG" id="COG1312">
    <property type="taxonomic scope" value="Bacteria"/>
</dbReference>
<dbReference type="PANTHER" id="PTHR30387">
    <property type="entry name" value="MANNONATE DEHYDRATASE"/>
    <property type="match status" value="1"/>
</dbReference>
<keyword evidence="12" id="KW-1185">Reference proteome</keyword>
<dbReference type="Pfam" id="PF03786">
    <property type="entry name" value="UxuA"/>
    <property type="match status" value="1"/>
</dbReference>
<comment type="cofactor">
    <cofactor evidence="2">
        <name>Mn(2+)</name>
        <dbReference type="ChEBI" id="CHEBI:29035"/>
    </cofactor>
</comment>
<dbReference type="GO" id="GO:0008927">
    <property type="term" value="F:mannonate dehydratase activity"/>
    <property type="evidence" value="ECO:0007669"/>
    <property type="project" value="UniProtKB-EC"/>
</dbReference>
<dbReference type="InterPro" id="IPR004628">
    <property type="entry name" value="Man_deHydtase"/>
</dbReference>
<dbReference type="PANTHER" id="PTHR30387:SF2">
    <property type="entry name" value="MANNONATE DEHYDRATASE"/>
    <property type="match status" value="1"/>
</dbReference>
<evidence type="ECO:0000256" key="1">
    <source>
        <dbReference type="ARBA" id="ARBA00001794"/>
    </source>
</evidence>
<sequence>MSMRPQIPVRTVESDQALSFIRQMGVENVSLFLTPDELTYDCIAAQQERLAGFGLTVSDAACNELQKNKSIHLNLADRDEQIERFNNMLRVMGKAKVPFTSVAWQPNGILRTDHRVGQHTRGGISAFCDQNEIMARPNAEDRAYTDQEIWDNFQYFLDKVIPVAEETGVRMALHPNDPPLACMAGIPSLIYNTECYRKAFAMAHGSKALGMKLCVGCWLEGGDDFGDLMSDIKEFCADDRILCVHFRNVDSTLPVFEETLPEDGYADMYAIMKQLVACDCNAVISIDHGFKPMEGFGGMPGSFCYPTGFMKGLMWAAEKELGKR</sequence>
<dbReference type="SUPFAM" id="SSF51658">
    <property type="entry name" value="Xylose isomerase-like"/>
    <property type="match status" value="1"/>
</dbReference>
<dbReference type="Proteomes" id="UP000003438">
    <property type="component" value="Unassembled WGS sequence"/>
</dbReference>
<comment type="similarity">
    <text evidence="6">Belongs to the mannonate dehydratase family.</text>
</comment>
<comment type="cofactor">
    <cofactor evidence="3">
        <name>Fe(2+)</name>
        <dbReference type="ChEBI" id="CHEBI:29033"/>
    </cofactor>
</comment>
<gene>
    <name evidence="11" type="ORF">SUBVAR_04098</name>
</gene>
<dbReference type="GO" id="GO:0042840">
    <property type="term" value="P:D-glucuronate catabolic process"/>
    <property type="evidence" value="ECO:0007669"/>
    <property type="project" value="TreeGrafter"/>
</dbReference>
<keyword evidence="9" id="KW-0464">Manganese</keyword>
<dbReference type="HOGENOM" id="CLU_058621_0_0_9"/>
<evidence type="ECO:0000256" key="2">
    <source>
        <dbReference type="ARBA" id="ARBA00001936"/>
    </source>
</evidence>
<dbReference type="EC" id="4.2.1.8" evidence="7"/>
<dbReference type="GO" id="GO:0008198">
    <property type="term" value="F:ferrous iron binding"/>
    <property type="evidence" value="ECO:0007669"/>
    <property type="project" value="TreeGrafter"/>
</dbReference>
<accession>D1PID3</accession>
<evidence type="ECO:0000256" key="4">
    <source>
        <dbReference type="ARBA" id="ARBA00002713"/>
    </source>
</evidence>
<dbReference type="RefSeq" id="WP_007045545.1">
    <property type="nucleotide sequence ID" value="NZ_GG704769.1"/>
</dbReference>
<evidence type="ECO:0000256" key="8">
    <source>
        <dbReference type="ARBA" id="ARBA00023004"/>
    </source>
</evidence>
<comment type="function">
    <text evidence="4">Catalyzes the dehydration of D-mannonate.</text>
</comment>
<evidence type="ECO:0000256" key="5">
    <source>
        <dbReference type="ARBA" id="ARBA00004892"/>
    </source>
</evidence>